<sequence length="145" mass="15797">MLARAVAFDLRNMGDVDTVSTLTLIGCGRCLLKSFAHPGKYPQCAAGTDRSPSRSRTRGASRVEGRLEGEVEMARKRYDVVYKLSVWTVTHAGSTVSTHSTKQYAIDAGVALARANQPSQLIIHQSDGTIEDERTYGNDPFPPRG</sequence>
<gene>
    <name evidence="2" type="ORF">CMMCAS07_06445</name>
</gene>
<comment type="caution">
    <text evidence="2">The sequence shown here is derived from an EMBL/GenBank/DDBJ whole genome shotgun (WGS) entry which is preliminary data.</text>
</comment>
<evidence type="ECO:0008006" key="4">
    <source>
        <dbReference type="Google" id="ProtNLM"/>
    </source>
</evidence>
<accession>A0A251XMA8</accession>
<keyword evidence="3" id="KW-1185">Reference proteome</keyword>
<proteinExistence type="predicted"/>
<reference evidence="2 3" key="1">
    <citation type="submission" date="2016-08" db="EMBL/GenBank/DDBJ databases">
        <title>Genome sequence of Clavibacter michiganensis subsp. michiganensis strain CASJ007.</title>
        <authorList>
            <person name="Thapa S.P."/>
            <person name="Coaker G."/>
        </authorList>
    </citation>
    <scope>NUCLEOTIDE SEQUENCE [LARGE SCALE GENOMIC DNA]</scope>
    <source>
        <strain evidence="2">CASJ007</strain>
    </source>
</reference>
<feature type="region of interest" description="Disordered" evidence="1">
    <location>
        <begin position="125"/>
        <end position="145"/>
    </location>
</feature>
<dbReference type="InterPro" id="IPR018691">
    <property type="entry name" value="DUF2188"/>
</dbReference>
<organism evidence="2 3">
    <name type="scientific">Clavibacter michiganensis subsp. michiganensis</name>
    <dbReference type="NCBI Taxonomy" id="33013"/>
    <lineage>
        <taxon>Bacteria</taxon>
        <taxon>Bacillati</taxon>
        <taxon>Actinomycetota</taxon>
        <taxon>Actinomycetes</taxon>
        <taxon>Micrococcales</taxon>
        <taxon>Microbacteriaceae</taxon>
        <taxon>Clavibacter</taxon>
    </lineage>
</organism>
<name>A0A251XMA8_CLAMM</name>
<protein>
    <recommendedName>
        <fullName evidence="4">DUF2188 domain-containing protein</fullName>
    </recommendedName>
</protein>
<dbReference type="Proteomes" id="UP000195062">
    <property type="component" value="Unassembled WGS sequence"/>
</dbReference>
<evidence type="ECO:0000313" key="2">
    <source>
        <dbReference type="EMBL" id="OUE04566.1"/>
    </source>
</evidence>
<dbReference type="EMBL" id="MDHH01000001">
    <property type="protein sequence ID" value="OUE04566.1"/>
    <property type="molecule type" value="Genomic_DNA"/>
</dbReference>
<evidence type="ECO:0000256" key="1">
    <source>
        <dbReference type="SAM" id="MobiDB-lite"/>
    </source>
</evidence>
<evidence type="ECO:0000313" key="3">
    <source>
        <dbReference type="Proteomes" id="UP000195062"/>
    </source>
</evidence>
<feature type="region of interest" description="Disordered" evidence="1">
    <location>
        <begin position="43"/>
        <end position="63"/>
    </location>
</feature>
<dbReference type="Pfam" id="PF09954">
    <property type="entry name" value="DUF2188"/>
    <property type="match status" value="1"/>
</dbReference>
<dbReference type="AlphaFoldDB" id="A0A251XMA8"/>